<dbReference type="EMBL" id="CP022315">
    <property type="protein sequence ID" value="ASK64261.1"/>
    <property type="molecule type" value="Genomic_DNA"/>
</dbReference>
<gene>
    <name evidence="3" type="ORF">CFK37_02245</name>
</gene>
<dbReference type="Pfam" id="PF00535">
    <property type="entry name" value="Glycos_transf_2"/>
    <property type="match status" value="1"/>
</dbReference>
<accession>A0A220U8T6</accession>
<evidence type="ECO:0000256" key="1">
    <source>
        <dbReference type="ARBA" id="ARBA00006739"/>
    </source>
</evidence>
<dbReference type="GO" id="GO:0016758">
    <property type="term" value="F:hexosyltransferase activity"/>
    <property type="evidence" value="ECO:0007669"/>
    <property type="project" value="UniProtKB-ARBA"/>
</dbReference>
<dbReference type="PANTHER" id="PTHR22916:SF3">
    <property type="entry name" value="UDP-GLCNAC:BETAGAL BETA-1,3-N-ACETYLGLUCOSAMINYLTRANSFERASE-LIKE PROTEIN 1"/>
    <property type="match status" value="1"/>
</dbReference>
<name>A0A220U8T6_9BACI</name>
<dbReference type="InterPro" id="IPR029044">
    <property type="entry name" value="Nucleotide-diphossugar_trans"/>
</dbReference>
<evidence type="ECO:0000259" key="2">
    <source>
        <dbReference type="Pfam" id="PF00535"/>
    </source>
</evidence>
<keyword evidence="4" id="KW-1185">Reference proteome</keyword>
<dbReference type="InterPro" id="IPR001173">
    <property type="entry name" value="Glyco_trans_2-like"/>
</dbReference>
<dbReference type="Gene3D" id="3.90.550.10">
    <property type="entry name" value="Spore Coat Polysaccharide Biosynthesis Protein SpsA, Chain A"/>
    <property type="match status" value="1"/>
</dbReference>
<proteinExistence type="inferred from homology"/>
<dbReference type="KEGG" id="vil:CFK37_02245"/>
<organism evidence="3 4">
    <name type="scientific">Virgibacillus phasianinus</name>
    <dbReference type="NCBI Taxonomy" id="2017483"/>
    <lineage>
        <taxon>Bacteria</taxon>
        <taxon>Bacillati</taxon>
        <taxon>Bacillota</taxon>
        <taxon>Bacilli</taxon>
        <taxon>Bacillales</taxon>
        <taxon>Bacillaceae</taxon>
        <taxon>Virgibacillus</taxon>
    </lineage>
</organism>
<evidence type="ECO:0000313" key="4">
    <source>
        <dbReference type="Proteomes" id="UP000198312"/>
    </source>
</evidence>
<dbReference type="AlphaFoldDB" id="A0A220U8T6"/>
<feature type="domain" description="Glycosyltransferase 2-like" evidence="2">
    <location>
        <begin position="202"/>
        <end position="307"/>
    </location>
</feature>
<protein>
    <submittedName>
        <fullName evidence="3">Glycosyl transferase family 2</fullName>
    </submittedName>
</protein>
<comment type="similarity">
    <text evidence="1">Belongs to the glycosyltransferase 2 family.</text>
</comment>
<dbReference type="Proteomes" id="UP000198312">
    <property type="component" value="Chromosome"/>
</dbReference>
<evidence type="ECO:0000313" key="3">
    <source>
        <dbReference type="EMBL" id="ASK64261.1"/>
    </source>
</evidence>
<keyword evidence="3" id="KW-0808">Transferase</keyword>
<dbReference type="PANTHER" id="PTHR22916">
    <property type="entry name" value="GLYCOSYLTRANSFERASE"/>
    <property type="match status" value="1"/>
</dbReference>
<reference evidence="3 4" key="1">
    <citation type="submission" date="2017-07" db="EMBL/GenBank/DDBJ databases">
        <title>Virgibacillus sp. LM2416.</title>
        <authorList>
            <person name="Tak E.J."/>
            <person name="Bae J.-W."/>
        </authorList>
    </citation>
    <scope>NUCLEOTIDE SEQUENCE [LARGE SCALE GENOMIC DNA]</scope>
    <source>
        <strain evidence="3 4">LM2416</strain>
    </source>
</reference>
<dbReference type="CDD" id="cd00761">
    <property type="entry name" value="Glyco_tranf_GTA_type"/>
    <property type="match status" value="1"/>
</dbReference>
<dbReference type="OrthoDB" id="396512at2"/>
<dbReference type="SUPFAM" id="SSF53448">
    <property type="entry name" value="Nucleotide-diphospho-sugar transferases"/>
    <property type="match status" value="2"/>
</dbReference>
<sequence length="427" mass="49091">MKDITAILVHYSDKAILYKALNSLKRINSRLNSIVVLHEQEIPLNVIDECEWFVEIKFITIEGNGPGHLLNDTIYKLTTPYVLFLHDTDYLSQTIQPDSLQIPKGKTVLTTSYHSRNIVIYRPLLVLVPLLKKEKFLSNLQLPFKEALFPAWLGNVASSHQLIKDNFVKQAWKSSSANTSEKEKITQKYQLAETKTKHPSISVLISTYNMKDYVETAVVSCLLQNEQFEQVLIIDDGSTDRSYQQLQQWDNRKQVKVFKKENQGKASALNELLPHVESEFILELDADDWLDPDACSVIKGCLSDLPEDISVLYGNLRKWKQLADDVLFKGIAKGVAVNGTTDLLAYRFPLGPRIYRTSIFKKEGGFPVIEFENGRLYEDVSVLNRLIKNSRFRYHDFTVYNVREHSQSITKNNDAKWKEFIKILKSN</sequence>